<accession>A0A9W6K752</accession>
<dbReference type="PROSITE" id="PS51900">
    <property type="entry name" value="CB"/>
    <property type="match status" value="1"/>
</dbReference>
<dbReference type="AlphaFoldDB" id="A0A9W6K752"/>
<dbReference type="EMBL" id="BSFN01000008">
    <property type="protein sequence ID" value="GLK90047.1"/>
    <property type="molecule type" value="Genomic_DNA"/>
</dbReference>
<dbReference type="InterPro" id="IPR044068">
    <property type="entry name" value="CB"/>
</dbReference>
<evidence type="ECO:0000259" key="7">
    <source>
        <dbReference type="PROSITE" id="PS51900"/>
    </source>
</evidence>
<feature type="domain" description="Tyr recombinase" evidence="6">
    <location>
        <begin position="214"/>
        <end position="391"/>
    </location>
</feature>
<name>A0A9W6K752_9PSED</name>
<feature type="domain" description="Core-binding (CB)" evidence="7">
    <location>
        <begin position="109"/>
        <end position="190"/>
    </location>
</feature>
<keyword evidence="3 5" id="KW-0238">DNA-binding</keyword>
<evidence type="ECO:0000313" key="8">
    <source>
        <dbReference type="EMBL" id="GLK90047.1"/>
    </source>
</evidence>
<keyword evidence="9" id="KW-1185">Reference proteome</keyword>
<dbReference type="InterPro" id="IPR011010">
    <property type="entry name" value="DNA_brk_join_enz"/>
</dbReference>
<comment type="similarity">
    <text evidence="1">Belongs to the 'phage' integrase family.</text>
</comment>
<dbReference type="Pfam" id="PF00589">
    <property type="entry name" value="Phage_integrase"/>
    <property type="match status" value="1"/>
</dbReference>
<dbReference type="SUPFAM" id="SSF56349">
    <property type="entry name" value="DNA breaking-rejoining enzymes"/>
    <property type="match status" value="1"/>
</dbReference>
<dbReference type="InterPro" id="IPR038488">
    <property type="entry name" value="Integrase_DNA-bd_sf"/>
</dbReference>
<sequence>MPPKRCYMALKVSPLTDSALKAAKPKEKPYKLADGQGLYLEVMPNGSKLWRLKYRHSGKEKRLSFGAYPTVPLLKARQRRDEARQKLSDGLDPGEQKKVVKQAMKAEQLTFETLAREWYAYNSPRWAESTAYKAKLYLENDLVPGIGSRPVASITRPDLVDLVRKVEARGTLNAAGKIRQWLHQIFRYGLAKGVVENNPATDLDVVAAPAKAARHHPHVPLAELPELLEKLEAGRISNLTRWAIRLLIFTAVRPGELRAAPWSEFDLDKATWTIPKERMKARRPHVVPLPRQAVDILQKLREITGSYPLLFPGQQSSERPMSENTINKALRLIGYEGRQTGHGFRHLLSTELNGRGYNRDWIERQLAHGDSDEIRDTYNHANYLEQRREMMQAWADSIDALCAGATVVSIKRKA</sequence>
<dbReference type="PANTHER" id="PTHR30629:SF2">
    <property type="entry name" value="PROPHAGE INTEGRASE INTS-RELATED"/>
    <property type="match status" value="1"/>
</dbReference>
<evidence type="ECO:0000256" key="5">
    <source>
        <dbReference type="PROSITE-ProRule" id="PRU01248"/>
    </source>
</evidence>
<dbReference type="Proteomes" id="UP001143328">
    <property type="component" value="Unassembled WGS sequence"/>
</dbReference>
<dbReference type="Gene3D" id="1.10.443.10">
    <property type="entry name" value="Intergrase catalytic core"/>
    <property type="match status" value="1"/>
</dbReference>
<gene>
    <name evidence="8" type="ORF">GCM10017655_31090</name>
</gene>
<evidence type="ECO:0000259" key="6">
    <source>
        <dbReference type="PROSITE" id="PS51898"/>
    </source>
</evidence>
<dbReference type="PANTHER" id="PTHR30629">
    <property type="entry name" value="PROPHAGE INTEGRASE"/>
    <property type="match status" value="1"/>
</dbReference>
<dbReference type="InterPro" id="IPR013762">
    <property type="entry name" value="Integrase-like_cat_sf"/>
</dbReference>
<comment type="caution">
    <text evidence="8">The sequence shown here is derived from an EMBL/GenBank/DDBJ whole genome shotgun (WGS) entry which is preliminary data.</text>
</comment>
<dbReference type="Pfam" id="PF22022">
    <property type="entry name" value="Phage_int_M"/>
    <property type="match status" value="1"/>
</dbReference>
<protein>
    <submittedName>
        <fullName evidence="8">Integrase</fullName>
    </submittedName>
</protein>
<evidence type="ECO:0000256" key="1">
    <source>
        <dbReference type="ARBA" id="ARBA00008857"/>
    </source>
</evidence>
<evidence type="ECO:0000256" key="2">
    <source>
        <dbReference type="ARBA" id="ARBA00022908"/>
    </source>
</evidence>
<evidence type="ECO:0000313" key="9">
    <source>
        <dbReference type="Proteomes" id="UP001143328"/>
    </source>
</evidence>
<keyword evidence="2" id="KW-0229">DNA integration</keyword>
<dbReference type="GO" id="GO:0006310">
    <property type="term" value="P:DNA recombination"/>
    <property type="evidence" value="ECO:0007669"/>
    <property type="project" value="UniProtKB-KW"/>
</dbReference>
<dbReference type="PROSITE" id="PS51898">
    <property type="entry name" value="TYR_RECOMBINASE"/>
    <property type="match status" value="1"/>
</dbReference>
<proteinExistence type="inferred from homology"/>
<reference evidence="8" key="1">
    <citation type="journal article" date="2014" name="Int. J. Syst. Evol. Microbiol.">
        <title>Complete genome sequence of Corynebacterium casei LMG S-19264T (=DSM 44701T), isolated from a smear-ripened cheese.</title>
        <authorList>
            <consortium name="US DOE Joint Genome Institute (JGI-PGF)"/>
            <person name="Walter F."/>
            <person name="Albersmeier A."/>
            <person name="Kalinowski J."/>
            <person name="Ruckert C."/>
        </authorList>
    </citation>
    <scope>NUCLEOTIDE SEQUENCE</scope>
    <source>
        <strain evidence="8">VKM B-2935</strain>
    </source>
</reference>
<dbReference type="CDD" id="cd00801">
    <property type="entry name" value="INT_P4_C"/>
    <property type="match status" value="1"/>
</dbReference>
<dbReference type="Gene3D" id="1.10.150.130">
    <property type="match status" value="1"/>
</dbReference>
<keyword evidence="4" id="KW-0233">DNA recombination</keyword>
<organism evidence="8 9">
    <name type="scientific">Pseudomonas turukhanskensis</name>
    <dbReference type="NCBI Taxonomy" id="1806536"/>
    <lineage>
        <taxon>Bacteria</taxon>
        <taxon>Pseudomonadati</taxon>
        <taxon>Pseudomonadota</taxon>
        <taxon>Gammaproteobacteria</taxon>
        <taxon>Pseudomonadales</taxon>
        <taxon>Pseudomonadaceae</taxon>
        <taxon>Pseudomonas</taxon>
    </lineage>
</organism>
<dbReference type="InterPro" id="IPR050808">
    <property type="entry name" value="Phage_Integrase"/>
</dbReference>
<dbReference type="InterPro" id="IPR010998">
    <property type="entry name" value="Integrase_recombinase_N"/>
</dbReference>
<reference evidence="8" key="2">
    <citation type="submission" date="2023-01" db="EMBL/GenBank/DDBJ databases">
        <authorList>
            <person name="Sun Q."/>
            <person name="Evtushenko L."/>
        </authorList>
    </citation>
    <scope>NUCLEOTIDE SEQUENCE</scope>
    <source>
        <strain evidence="8">VKM B-2935</strain>
    </source>
</reference>
<dbReference type="GO" id="GO:0015074">
    <property type="term" value="P:DNA integration"/>
    <property type="evidence" value="ECO:0007669"/>
    <property type="project" value="UniProtKB-KW"/>
</dbReference>
<dbReference type="InterPro" id="IPR053876">
    <property type="entry name" value="Phage_int_M"/>
</dbReference>
<dbReference type="Pfam" id="PF13356">
    <property type="entry name" value="Arm-DNA-bind_3"/>
    <property type="match status" value="1"/>
</dbReference>
<dbReference type="InterPro" id="IPR002104">
    <property type="entry name" value="Integrase_catalytic"/>
</dbReference>
<dbReference type="GO" id="GO:0003677">
    <property type="term" value="F:DNA binding"/>
    <property type="evidence" value="ECO:0007669"/>
    <property type="project" value="UniProtKB-UniRule"/>
</dbReference>
<dbReference type="Gene3D" id="3.30.160.390">
    <property type="entry name" value="Integrase, DNA-binding domain"/>
    <property type="match status" value="1"/>
</dbReference>
<evidence type="ECO:0000256" key="3">
    <source>
        <dbReference type="ARBA" id="ARBA00023125"/>
    </source>
</evidence>
<evidence type="ECO:0000256" key="4">
    <source>
        <dbReference type="ARBA" id="ARBA00023172"/>
    </source>
</evidence>
<dbReference type="InterPro" id="IPR025166">
    <property type="entry name" value="Integrase_DNA_bind_dom"/>
</dbReference>